<dbReference type="STRING" id="1524254.PHACT_10225"/>
<dbReference type="Pfam" id="PF08895">
    <property type="entry name" value="DUF1840"/>
    <property type="match status" value="1"/>
</dbReference>
<evidence type="ECO:0008006" key="4">
    <source>
        <dbReference type="Google" id="ProtNLM"/>
    </source>
</evidence>
<name>A0A1E8CLW2_9GAMM</name>
<organism evidence="2 3">
    <name type="scientific">Pseudohongiella acticola</name>
    <dbReference type="NCBI Taxonomy" id="1524254"/>
    <lineage>
        <taxon>Bacteria</taxon>
        <taxon>Pseudomonadati</taxon>
        <taxon>Pseudomonadota</taxon>
        <taxon>Gammaproteobacteria</taxon>
        <taxon>Pseudomonadales</taxon>
        <taxon>Pseudohongiellaceae</taxon>
        <taxon>Pseudohongiella</taxon>
    </lineage>
</organism>
<dbReference type="RefSeq" id="WP_070117683.1">
    <property type="nucleotide sequence ID" value="NZ_MASR01000001.1"/>
</dbReference>
<reference evidence="3" key="1">
    <citation type="submission" date="2016-07" db="EMBL/GenBank/DDBJ databases">
        <authorList>
            <person name="Florea S."/>
            <person name="Webb J.S."/>
            <person name="Jaromczyk J."/>
            <person name="Schardl C.L."/>
        </authorList>
    </citation>
    <scope>NUCLEOTIDE SEQUENCE [LARGE SCALE GENOMIC DNA]</scope>
    <source>
        <strain evidence="3">KCTC 42131</strain>
    </source>
</reference>
<accession>A0A1E8CLW2</accession>
<evidence type="ECO:0000313" key="3">
    <source>
        <dbReference type="Proteomes" id="UP000175669"/>
    </source>
</evidence>
<keyword evidence="3" id="KW-1185">Reference proteome</keyword>
<feature type="compositionally biased region" description="Acidic residues" evidence="1">
    <location>
        <begin position="73"/>
        <end position="85"/>
    </location>
</feature>
<dbReference type="Proteomes" id="UP000175669">
    <property type="component" value="Unassembled WGS sequence"/>
</dbReference>
<dbReference type="OrthoDB" id="5625523at2"/>
<dbReference type="AlphaFoldDB" id="A0A1E8CLW2"/>
<comment type="caution">
    <text evidence="2">The sequence shown here is derived from an EMBL/GenBank/DDBJ whole genome shotgun (WGS) entry which is preliminary data.</text>
</comment>
<gene>
    <name evidence="2" type="ORF">PHACT_10225</name>
</gene>
<proteinExistence type="predicted"/>
<evidence type="ECO:0000256" key="1">
    <source>
        <dbReference type="SAM" id="MobiDB-lite"/>
    </source>
</evidence>
<feature type="region of interest" description="Disordered" evidence="1">
    <location>
        <begin position="48"/>
        <end position="92"/>
    </location>
</feature>
<dbReference type="InterPro" id="IPR014991">
    <property type="entry name" value="DUF1840"/>
</dbReference>
<evidence type="ECO:0000313" key="2">
    <source>
        <dbReference type="EMBL" id="OFE13466.1"/>
    </source>
</evidence>
<dbReference type="EMBL" id="MASR01000001">
    <property type="protein sequence ID" value="OFE13466.1"/>
    <property type="molecule type" value="Genomic_DNA"/>
</dbReference>
<protein>
    <recommendedName>
        <fullName evidence="4">DUF1840 domain-containing protein</fullName>
    </recommendedName>
</protein>
<sequence>MLIKFYSEQSAEFVMLDSTAKQLLTMMGHGDSTEGSVSGEALNSALDRLSSAIAREPDSSGSANPDEQKGADGWDEDDDADDPEEVAIPARAAPLIDMLGRAKDEDGYVMWRPE</sequence>